<evidence type="ECO:0000313" key="2">
    <source>
        <dbReference type="EMBL" id="MET3869397.1"/>
    </source>
</evidence>
<protein>
    <submittedName>
        <fullName evidence="2">Uncharacterized protein</fullName>
    </submittedName>
</protein>
<reference evidence="2 3" key="1">
    <citation type="submission" date="2024-06" db="EMBL/GenBank/DDBJ databases">
        <title>Genomics of switchgrass bacterial isolates.</title>
        <authorList>
            <person name="Shade A."/>
        </authorList>
    </citation>
    <scope>NUCLEOTIDE SEQUENCE [LARGE SCALE GENOMIC DNA]</scope>
    <source>
        <strain evidence="2 3">PvP084</strain>
    </source>
</reference>
<evidence type="ECO:0000313" key="3">
    <source>
        <dbReference type="Proteomes" id="UP001549119"/>
    </source>
</evidence>
<comment type="caution">
    <text evidence="2">The sequence shown here is derived from an EMBL/GenBank/DDBJ whole genome shotgun (WGS) entry which is preliminary data.</text>
</comment>
<proteinExistence type="predicted"/>
<gene>
    <name evidence="2" type="ORF">ABIC20_006775</name>
</gene>
<accession>A0ABV2NS86</accession>
<feature type="compositionally biased region" description="Basic and acidic residues" evidence="1">
    <location>
        <begin position="68"/>
        <end position="92"/>
    </location>
</feature>
<keyword evidence="3" id="KW-1185">Reference proteome</keyword>
<dbReference type="EMBL" id="JBEPNW010000003">
    <property type="protein sequence ID" value="MET3869397.1"/>
    <property type="molecule type" value="Genomic_DNA"/>
</dbReference>
<feature type="region of interest" description="Disordered" evidence="1">
    <location>
        <begin position="61"/>
        <end position="92"/>
    </location>
</feature>
<name>A0ABV2NS86_9HYPH</name>
<organism evidence="2 3">
    <name type="scientific">Methylobacterium radiotolerans</name>
    <dbReference type="NCBI Taxonomy" id="31998"/>
    <lineage>
        <taxon>Bacteria</taxon>
        <taxon>Pseudomonadati</taxon>
        <taxon>Pseudomonadota</taxon>
        <taxon>Alphaproteobacteria</taxon>
        <taxon>Hyphomicrobiales</taxon>
        <taxon>Methylobacteriaceae</taxon>
        <taxon>Methylobacterium</taxon>
    </lineage>
</organism>
<dbReference type="RefSeq" id="WP_209651257.1">
    <property type="nucleotide sequence ID" value="NZ_JBEPNV010000002.1"/>
</dbReference>
<sequence length="92" mass="10323">MKTIIPHSAGARVAPFAERRQAPFDAHRVRVPRPVERGLRAPLRARWSIDPASGRLACRWVSDDEVPDSPHRRDRSPMSDASDRTACDRLAA</sequence>
<evidence type="ECO:0000256" key="1">
    <source>
        <dbReference type="SAM" id="MobiDB-lite"/>
    </source>
</evidence>
<dbReference type="Proteomes" id="UP001549119">
    <property type="component" value="Unassembled WGS sequence"/>
</dbReference>